<dbReference type="InterPro" id="IPR013249">
    <property type="entry name" value="RNA_pol_sigma70_r4_t2"/>
</dbReference>
<evidence type="ECO:0000256" key="3">
    <source>
        <dbReference type="ARBA" id="ARBA00023082"/>
    </source>
</evidence>
<keyword evidence="4" id="KW-0804">Transcription</keyword>
<dbReference type="RefSeq" id="WP_091471410.1">
    <property type="nucleotide sequence ID" value="NZ_FNFX01000002.1"/>
</dbReference>
<feature type="domain" description="RNA polymerase sigma factor 70 region 4 type 2" evidence="6">
    <location>
        <begin position="118"/>
        <end position="170"/>
    </location>
</feature>
<dbReference type="Pfam" id="PF08281">
    <property type="entry name" value="Sigma70_r4_2"/>
    <property type="match status" value="1"/>
</dbReference>
<dbReference type="SUPFAM" id="SSF88946">
    <property type="entry name" value="Sigma2 domain of RNA polymerase sigma factors"/>
    <property type="match status" value="1"/>
</dbReference>
<evidence type="ECO:0000259" key="5">
    <source>
        <dbReference type="Pfam" id="PF04542"/>
    </source>
</evidence>
<keyword evidence="2" id="KW-0805">Transcription regulation</keyword>
<dbReference type="GO" id="GO:0016987">
    <property type="term" value="F:sigma factor activity"/>
    <property type="evidence" value="ECO:0007669"/>
    <property type="project" value="UniProtKB-KW"/>
</dbReference>
<keyword evidence="8" id="KW-1185">Reference proteome</keyword>
<organism evidence="7 8">
    <name type="scientific">Methylophilus rhizosphaerae</name>
    <dbReference type="NCBI Taxonomy" id="492660"/>
    <lineage>
        <taxon>Bacteria</taxon>
        <taxon>Pseudomonadati</taxon>
        <taxon>Pseudomonadota</taxon>
        <taxon>Betaproteobacteria</taxon>
        <taxon>Nitrosomonadales</taxon>
        <taxon>Methylophilaceae</taxon>
        <taxon>Methylophilus</taxon>
    </lineage>
</organism>
<dbReference type="AlphaFoldDB" id="A0A1G9BN37"/>
<keyword evidence="3" id="KW-0731">Sigma factor</keyword>
<accession>A0A1G9BN37</accession>
<dbReference type="Gene3D" id="1.10.10.10">
    <property type="entry name" value="Winged helix-like DNA-binding domain superfamily/Winged helix DNA-binding domain"/>
    <property type="match status" value="1"/>
</dbReference>
<dbReference type="CDD" id="cd06171">
    <property type="entry name" value="Sigma70_r4"/>
    <property type="match status" value="1"/>
</dbReference>
<dbReference type="STRING" id="492660.SAMN05192566_1257"/>
<evidence type="ECO:0000313" key="7">
    <source>
        <dbReference type="EMBL" id="SDK40867.1"/>
    </source>
</evidence>
<dbReference type="EMBL" id="FNFX01000002">
    <property type="protein sequence ID" value="SDK40867.1"/>
    <property type="molecule type" value="Genomic_DNA"/>
</dbReference>
<proteinExistence type="inferred from homology"/>
<evidence type="ECO:0000259" key="6">
    <source>
        <dbReference type="Pfam" id="PF08281"/>
    </source>
</evidence>
<dbReference type="SUPFAM" id="SSF88659">
    <property type="entry name" value="Sigma3 and sigma4 domains of RNA polymerase sigma factors"/>
    <property type="match status" value="1"/>
</dbReference>
<evidence type="ECO:0000256" key="4">
    <source>
        <dbReference type="ARBA" id="ARBA00023163"/>
    </source>
</evidence>
<dbReference type="InterPro" id="IPR014284">
    <property type="entry name" value="RNA_pol_sigma-70_dom"/>
</dbReference>
<dbReference type="NCBIfam" id="NF007232">
    <property type="entry name" value="PRK09651.1"/>
    <property type="match status" value="1"/>
</dbReference>
<dbReference type="InterPro" id="IPR039425">
    <property type="entry name" value="RNA_pol_sigma-70-like"/>
</dbReference>
<name>A0A1G9BN37_9PROT</name>
<dbReference type="InterPro" id="IPR007627">
    <property type="entry name" value="RNA_pol_sigma70_r2"/>
</dbReference>
<evidence type="ECO:0000313" key="8">
    <source>
        <dbReference type="Proteomes" id="UP000198629"/>
    </source>
</evidence>
<dbReference type="NCBIfam" id="NF009180">
    <property type="entry name" value="PRK12528.1"/>
    <property type="match status" value="1"/>
</dbReference>
<dbReference type="Pfam" id="PF04542">
    <property type="entry name" value="Sigma70_r2"/>
    <property type="match status" value="1"/>
</dbReference>
<dbReference type="NCBIfam" id="TIGR02937">
    <property type="entry name" value="sigma70-ECF"/>
    <property type="match status" value="1"/>
</dbReference>
<dbReference type="PANTHER" id="PTHR43133:SF63">
    <property type="entry name" value="RNA POLYMERASE SIGMA FACTOR FECI-RELATED"/>
    <property type="match status" value="1"/>
</dbReference>
<dbReference type="InterPro" id="IPR013325">
    <property type="entry name" value="RNA_pol_sigma_r2"/>
</dbReference>
<evidence type="ECO:0000256" key="2">
    <source>
        <dbReference type="ARBA" id="ARBA00023015"/>
    </source>
</evidence>
<dbReference type="InterPro" id="IPR013324">
    <property type="entry name" value="RNA_pol_sigma_r3/r4-like"/>
</dbReference>
<feature type="domain" description="RNA polymerase sigma-70 region 2" evidence="5">
    <location>
        <begin position="15"/>
        <end position="87"/>
    </location>
</feature>
<protein>
    <submittedName>
        <fullName evidence="7">RNA polymerase sigma-70 factor, ECF subfamily</fullName>
    </submittedName>
</protein>
<dbReference type="InterPro" id="IPR036388">
    <property type="entry name" value="WH-like_DNA-bd_sf"/>
</dbReference>
<evidence type="ECO:0000256" key="1">
    <source>
        <dbReference type="ARBA" id="ARBA00010641"/>
    </source>
</evidence>
<dbReference type="GO" id="GO:0006352">
    <property type="term" value="P:DNA-templated transcription initiation"/>
    <property type="evidence" value="ECO:0007669"/>
    <property type="project" value="InterPro"/>
</dbReference>
<dbReference type="GO" id="GO:0003677">
    <property type="term" value="F:DNA binding"/>
    <property type="evidence" value="ECO:0007669"/>
    <property type="project" value="InterPro"/>
</dbReference>
<dbReference type="Gene3D" id="1.10.1740.10">
    <property type="match status" value="1"/>
</dbReference>
<sequence>MSANEFVVQQAIERLYIHHHHWLQNWLQRRLGHTADAADIAQDTFMRILNAPEHVAEKTPDWQLQEPRAYLTIVAKRLVANLYRRRALEQAYLDSLALMPASAIPSTEQKLIILETLQQIDHMLDGLPAKVRSAFLLAQFEGMTYADIAAQLNVSERSVKRYMVQAMAQCIMLMS</sequence>
<dbReference type="Proteomes" id="UP000198629">
    <property type="component" value="Unassembled WGS sequence"/>
</dbReference>
<reference evidence="8" key="1">
    <citation type="submission" date="2016-10" db="EMBL/GenBank/DDBJ databases">
        <authorList>
            <person name="Varghese N."/>
            <person name="Submissions S."/>
        </authorList>
    </citation>
    <scope>NUCLEOTIDE SEQUENCE [LARGE SCALE GENOMIC DNA]</scope>
    <source>
        <strain evidence="8">CBMB127</strain>
    </source>
</reference>
<comment type="similarity">
    <text evidence="1">Belongs to the sigma-70 factor family. ECF subfamily.</text>
</comment>
<dbReference type="PANTHER" id="PTHR43133">
    <property type="entry name" value="RNA POLYMERASE ECF-TYPE SIGMA FACTO"/>
    <property type="match status" value="1"/>
</dbReference>
<dbReference type="OrthoDB" id="8536462at2"/>
<gene>
    <name evidence="7" type="ORF">SAMN05192566_1257</name>
</gene>